<evidence type="ECO:0000313" key="3">
    <source>
        <dbReference type="EMBL" id="BBZ30051.1"/>
    </source>
</evidence>
<dbReference type="AlphaFoldDB" id="A0A7I7XLE8"/>
<feature type="compositionally biased region" description="Low complexity" evidence="1">
    <location>
        <begin position="331"/>
        <end position="340"/>
    </location>
</feature>
<keyword evidence="4" id="KW-1185">Reference proteome</keyword>
<accession>A0A7I7XLE8</accession>
<name>A0A7I7XLE8_9MYCO</name>
<evidence type="ECO:0000313" key="4">
    <source>
        <dbReference type="Proteomes" id="UP000466517"/>
    </source>
</evidence>
<evidence type="ECO:0000259" key="2">
    <source>
        <dbReference type="Pfam" id="PF08237"/>
    </source>
</evidence>
<feature type="region of interest" description="Disordered" evidence="1">
    <location>
        <begin position="331"/>
        <end position="463"/>
    </location>
</feature>
<evidence type="ECO:0000256" key="1">
    <source>
        <dbReference type="SAM" id="MobiDB-lite"/>
    </source>
</evidence>
<gene>
    <name evidence="3" type="ORF">MMAD_43460</name>
</gene>
<dbReference type="EMBL" id="AP022610">
    <property type="protein sequence ID" value="BBZ30051.1"/>
    <property type="molecule type" value="Genomic_DNA"/>
</dbReference>
<dbReference type="KEGG" id="mmag:MMAD_43460"/>
<feature type="domain" description="PE-PPE" evidence="2">
    <location>
        <begin position="59"/>
        <end position="285"/>
    </location>
</feature>
<reference evidence="3 4" key="1">
    <citation type="journal article" date="2019" name="Emerg. Microbes Infect.">
        <title>Comprehensive subspecies identification of 175 nontuberculous mycobacteria species based on 7547 genomic profiles.</title>
        <authorList>
            <person name="Matsumoto Y."/>
            <person name="Kinjo T."/>
            <person name="Motooka D."/>
            <person name="Nabeya D."/>
            <person name="Jung N."/>
            <person name="Uechi K."/>
            <person name="Horii T."/>
            <person name="Iida T."/>
            <person name="Fujita J."/>
            <person name="Nakamura S."/>
        </authorList>
    </citation>
    <scope>NUCLEOTIDE SEQUENCE [LARGE SCALE GENOMIC DNA]</scope>
    <source>
        <strain evidence="3 4">JCM 13574</strain>
    </source>
</reference>
<organism evidence="3 4">
    <name type="scientific">Mycolicibacterium madagascariense</name>
    <dbReference type="NCBI Taxonomy" id="212765"/>
    <lineage>
        <taxon>Bacteria</taxon>
        <taxon>Bacillati</taxon>
        <taxon>Actinomycetota</taxon>
        <taxon>Actinomycetes</taxon>
        <taxon>Mycobacteriales</taxon>
        <taxon>Mycobacteriaceae</taxon>
        <taxon>Mycolicibacterium</taxon>
    </lineage>
</organism>
<dbReference type="Pfam" id="PF08237">
    <property type="entry name" value="PE-PPE"/>
    <property type="match status" value="1"/>
</dbReference>
<dbReference type="Proteomes" id="UP000466517">
    <property type="component" value="Chromosome"/>
</dbReference>
<proteinExistence type="predicted"/>
<feature type="compositionally biased region" description="Basic and acidic residues" evidence="1">
    <location>
        <begin position="366"/>
        <end position="411"/>
    </location>
</feature>
<protein>
    <recommendedName>
        <fullName evidence="2">PE-PPE domain-containing protein</fullName>
    </recommendedName>
</protein>
<feature type="compositionally biased region" description="Low complexity" evidence="1">
    <location>
        <begin position="424"/>
        <end position="437"/>
    </location>
</feature>
<feature type="compositionally biased region" description="Low complexity" evidence="1">
    <location>
        <begin position="348"/>
        <end position="365"/>
    </location>
</feature>
<sequence length="463" mass="47945">MSFTLPSVHPVVAIAETRIGINGGRPSTWPFLQGALAGQGLTQQGWLDFGARVGENWLPGTTGVALDYPAQLGPISGPGALSGDASTDIGAQKLDAMIKDLYVKGQPLAVAGLSEGTLVIDQELVALQNDPNAPAPADLTFYVFGDMARGLGHMYFSGMTVPFFGKTFGPLPDSQYDTVVVNEQWDGWANPPDRPWNLLADVNAAMGAVYTYKGSNDHSQSSLDSMADAVLVSQTTSSRGGVTSTYIVPRKQLPITKPLLQLGVPQATVDQIDDLLRPLIATGYSSMTPHLGPYVDAGKLVWTPPKPKTLPAKTSDAATVSAVQASAVKSEAVKSAAAKSDTAKSDGTKPTAAAKPVAKVDAAKPSTKDDAAKPTTKDDDAAKPSTKDDAAKPSTKDDAAKPSTKDDDAAKPAKKRQTTHVKAADGADSSAQSGADQDTAKPAKKPKAKKAAKESKAAASAAA</sequence>
<dbReference type="InterPro" id="IPR013228">
    <property type="entry name" value="PE-PPE_C"/>
</dbReference>